<accession>A0A8J3AF89</accession>
<feature type="compositionally biased region" description="Low complexity" evidence="1">
    <location>
        <begin position="129"/>
        <end position="162"/>
    </location>
</feature>
<sequence length="253" mass="27239">MRPASRRDLRSTARLHRDQLPDGFFARLGPGFLRTYHATFRRSPDAIAIVTGEPGRPGGFLVGTLDNRTHYRFVVRRCAWRLALRGLLALLARPRMGWLFVRTRALHYARWVVRYPLQRLRGADGGAEAPDATPDTAASGSDPVPDVAGDATDDAGGTAAAGDPDESPAHRIAVLTHVAVDPVRQGGGEGRALVEAFVSAAREAGASEARLVTKAGGGAEAFYDRLGWVAGARRPGSGGESVREYRLDLREHV</sequence>
<dbReference type="GO" id="GO:0016747">
    <property type="term" value="F:acyltransferase activity, transferring groups other than amino-acyl groups"/>
    <property type="evidence" value="ECO:0007669"/>
    <property type="project" value="InterPro"/>
</dbReference>
<name>A0A8J3AF89_9ACTN</name>
<evidence type="ECO:0000256" key="1">
    <source>
        <dbReference type="SAM" id="MobiDB-lite"/>
    </source>
</evidence>
<evidence type="ECO:0000313" key="4">
    <source>
        <dbReference type="Proteomes" id="UP000650511"/>
    </source>
</evidence>
<dbReference type="InterPro" id="IPR016181">
    <property type="entry name" value="Acyl_CoA_acyltransferase"/>
</dbReference>
<evidence type="ECO:0000259" key="2">
    <source>
        <dbReference type="PROSITE" id="PS51186"/>
    </source>
</evidence>
<protein>
    <recommendedName>
        <fullName evidence="2">N-acetyltransferase domain-containing protein</fullName>
    </recommendedName>
</protein>
<dbReference type="EMBL" id="BMHA01000009">
    <property type="protein sequence ID" value="GGI07746.1"/>
    <property type="molecule type" value="Genomic_DNA"/>
</dbReference>
<dbReference type="InterPro" id="IPR000182">
    <property type="entry name" value="GNAT_dom"/>
</dbReference>
<keyword evidence="4" id="KW-1185">Reference proteome</keyword>
<feature type="domain" description="N-acetyltransferase" evidence="2">
    <location>
        <begin position="104"/>
        <end position="253"/>
    </location>
</feature>
<dbReference type="SUPFAM" id="SSF55729">
    <property type="entry name" value="Acyl-CoA N-acyltransferases (Nat)"/>
    <property type="match status" value="1"/>
</dbReference>
<dbReference type="Proteomes" id="UP000650511">
    <property type="component" value="Unassembled WGS sequence"/>
</dbReference>
<reference evidence="3" key="2">
    <citation type="submission" date="2020-09" db="EMBL/GenBank/DDBJ databases">
        <authorList>
            <person name="Sun Q."/>
            <person name="Zhou Y."/>
        </authorList>
    </citation>
    <scope>NUCLEOTIDE SEQUENCE</scope>
    <source>
        <strain evidence="3">CGMCC 1.14988</strain>
    </source>
</reference>
<dbReference type="PROSITE" id="PS51186">
    <property type="entry name" value="GNAT"/>
    <property type="match status" value="1"/>
</dbReference>
<dbReference type="Pfam" id="PF13508">
    <property type="entry name" value="Acetyltransf_7"/>
    <property type="match status" value="1"/>
</dbReference>
<evidence type="ECO:0000313" key="3">
    <source>
        <dbReference type="EMBL" id="GGI07746.1"/>
    </source>
</evidence>
<dbReference type="AlphaFoldDB" id="A0A8J3AF89"/>
<gene>
    <name evidence="3" type="ORF">GCM10011354_25630</name>
</gene>
<feature type="region of interest" description="Disordered" evidence="1">
    <location>
        <begin position="124"/>
        <end position="166"/>
    </location>
</feature>
<dbReference type="CDD" id="cd04301">
    <property type="entry name" value="NAT_SF"/>
    <property type="match status" value="1"/>
</dbReference>
<reference evidence="3" key="1">
    <citation type="journal article" date="2014" name="Int. J. Syst. Evol. Microbiol.">
        <title>Complete genome sequence of Corynebacterium casei LMG S-19264T (=DSM 44701T), isolated from a smear-ripened cheese.</title>
        <authorList>
            <consortium name="US DOE Joint Genome Institute (JGI-PGF)"/>
            <person name="Walter F."/>
            <person name="Albersmeier A."/>
            <person name="Kalinowski J."/>
            <person name="Ruckert C."/>
        </authorList>
    </citation>
    <scope>NUCLEOTIDE SEQUENCE</scope>
    <source>
        <strain evidence="3">CGMCC 1.14988</strain>
    </source>
</reference>
<dbReference type="Gene3D" id="3.40.630.30">
    <property type="match status" value="1"/>
</dbReference>
<dbReference type="RefSeq" id="WP_229730642.1">
    <property type="nucleotide sequence ID" value="NZ_BMHA01000009.1"/>
</dbReference>
<comment type="caution">
    <text evidence="3">The sequence shown here is derived from an EMBL/GenBank/DDBJ whole genome shotgun (WGS) entry which is preliminary data.</text>
</comment>
<proteinExistence type="predicted"/>
<organism evidence="3 4">
    <name type="scientific">Egicoccus halophilus</name>
    <dbReference type="NCBI Taxonomy" id="1670830"/>
    <lineage>
        <taxon>Bacteria</taxon>
        <taxon>Bacillati</taxon>
        <taxon>Actinomycetota</taxon>
        <taxon>Nitriliruptoria</taxon>
        <taxon>Egicoccales</taxon>
        <taxon>Egicoccaceae</taxon>
        <taxon>Egicoccus</taxon>
    </lineage>
</organism>